<dbReference type="InterPro" id="IPR011701">
    <property type="entry name" value="MFS"/>
</dbReference>
<dbReference type="AlphaFoldDB" id="A0A8J5D3G7"/>
<keyword evidence="1" id="KW-1133">Transmembrane helix</keyword>
<dbReference type="Pfam" id="PF07690">
    <property type="entry name" value="MFS_1"/>
    <property type="match status" value="1"/>
</dbReference>
<comment type="caution">
    <text evidence="2">The sequence shown here is derived from an EMBL/GenBank/DDBJ whole genome shotgun (WGS) entry which is preliminary data.</text>
</comment>
<sequence length="296" mass="32886">MSRRRRWAMFIVAMVEAMLWSGNIFGWASLVHVLKLQGVYSNLCPLDPTHDAYTTDLNVTTPAGLNATSSLIHNKTGFVCPPQDDRMALLYTVACVVYATPGIVIGYALHHFGLAFTRVTGGLMVSCGFVLLSFTSQATPNYLWGATLLLAIGGNTIRMSGLQYGNLFPEHRNTAMAIISGVFTPSAGIMMLVQTMYEGGMAWHKICWVFAMASFMVVALTPLMPRHHIPMSLEPENHGCQDNQVEKRQSSLKMSIFSVSSMLHAYWIFINMLGVTLFNTHFNTWINKFSQTEEEG</sequence>
<keyword evidence="3" id="KW-1185">Reference proteome</keyword>
<feature type="transmembrane region" description="Helical" evidence="1">
    <location>
        <begin position="88"/>
        <end position="109"/>
    </location>
</feature>
<protein>
    <submittedName>
        <fullName evidence="2">Solute carrier family 43 member 3</fullName>
    </submittedName>
</protein>
<reference evidence="2" key="1">
    <citation type="submission" date="2020-07" db="EMBL/GenBank/DDBJ databases">
        <title>The High-quality genome of the commercially important snow crab, Chionoecetes opilio.</title>
        <authorList>
            <person name="Jeong J.-H."/>
            <person name="Ryu S."/>
        </authorList>
    </citation>
    <scope>NUCLEOTIDE SEQUENCE</scope>
    <source>
        <strain evidence="2">MADBK_172401_WGS</strain>
        <tissue evidence="2">Digestive gland</tissue>
    </source>
</reference>
<evidence type="ECO:0000313" key="2">
    <source>
        <dbReference type="EMBL" id="KAG0728102.1"/>
    </source>
</evidence>
<evidence type="ECO:0000256" key="1">
    <source>
        <dbReference type="SAM" id="Phobius"/>
    </source>
</evidence>
<dbReference type="EMBL" id="JACEEZ010002646">
    <property type="protein sequence ID" value="KAG0728102.1"/>
    <property type="molecule type" value="Genomic_DNA"/>
</dbReference>
<evidence type="ECO:0000313" key="3">
    <source>
        <dbReference type="Proteomes" id="UP000770661"/>
    </source>
</evidence>
<dbReference type="Gene3D" id="1.20.1250.20">
    <property type="entry name" value="MFS general substrate transporter like domains"/>
    <property type="match status" value="1"/>
</dbReference>
<feature type="transmembrane region" description="Helical" evidence="1">
    <location>
        <begin position="116"/>
        <end position="136"/>
    </location>
</feature>
<dbReference type="OrthoDB" id="6351561at2759"/>
<feature type="transmembrane region" description="Helical" evidence="1">
    <location>
        <begin position="203"/>
        <end position="223"/>
    </location>
</feature>
<feature type="transmembrane region" description="Helical" evidence="1">
    <location>
        <begin position="174"/>
        <end position="197"/>
    </location>
</feature>
<dbReference type="Proteomes" id="UP000770661">
    <property type="component" value="Unassembled WGS sequence"/>
</dbReference>
<accession>A0A8J5D3G7</accession>
<proteinExistence type="predicted"/>
<dbReference type="PANTHER" id="PTHR20765:SF1">
    <property type="entry name" value="EQUILIBRATIVE NUCLEOBASE TRANSPORTER 1"/>
    <property type="match status" value="1"/>
</dbReference>
<keyword evidence="1" id="KW-0812">Transmembrane</keyword>
<feature type="transmembrane region" description="Helical" evidence="1">
    <location>
        <begin position="256"/>
        <end position="278"/>
    </location>
</feature>
<dbReference type="PANTHER" id="PTHR20765">
    <property type="entry name" value="SOLUTE CARRIER FAMILY 43 MEMBER 3-RELATED"/>
    <property type="match status" value="1"/>
</dbReference>
<dbReference type="SUPFAM" id="SSF103473">
    <property type="entry name" value="MFS general substrate transporter"/>
    <property type="match status" value="1"/>
</dbReference>
<feature type="transmembrane region" description="Helical" evidence="1">
    <location>
        <begin position="7"/>
        <end position="28"/>
    </location>
</feature>
<keyword evidence="1" id="KW-0472">Membrane</keyword>
<name>A0A8J5D3G7_CHIOP</name>
<organism evidence="2 3">
    <name type="scientific">Chionoecetes opilio</name>
    <name type="common">Atlantic snow crab</name>
    <name type="synonym">Cancer opilio</name>
    <dbReference type="NCBI Taxonomy" id="41210"/>
    <lineage>
        <taxon>Eukaryota</taxon>
        <taxon>Metazoa</taxon>
        <taxon>Ecdysozoa</taxon>
        <taxon>Arthropoda</taxon>
        <taxon>Crustacea</taxon>
        <taxon>Multicrustacea</taxon>
        <taxon>Malacostraca</taxon>
        <taxon>Eumalacostraca</taxon>
        <taxon>Eucarida</taxon>
        <taxon>Decapoda</taxon>
        <taxon>Pleocyemata</taxon>
        <taxon>Brachyura</taxon>
        <taxon>Eubrachyura</taxon>
        <taxon>Majoidea</taxon>
        <taxon>Majidae</taxon>
        <taxon>Chionoecetes</taxon>
    </lineage>
</organism>
<dbReference type="InterPro" id="IPR036259">
    <property type="entry name" value="MFS_trans_sf"/>
</dbReference>
<dbReference type="GO" id="GO:0022857">
    <property type="term" value="F:transmembrane transporter activity"/>
    <property type="evidence" value="ECO:0007669"/>
    <property type="project" value="InterPro"/>
</dbReference>
<feature type="transmembrane region" description="Helical" evidence="1">
    <location>
        <begin position="142"/>
        <end position="162"/>
    </location>
</feature>
<dbReference type="InterPro" id="IPR027197">
    <property type="entry name" value="SLC43A3"/>
</dbReference>
<gene>
    <name evidence="2" type="ORF">GWK47_033195</name>
</gene>